<sequence length="107" mass="12569">MMENVGYGLKMVRCRYIYDFSYSRIVSEFLTEVDRHLILQQSDIKNHPCVPEEARCYLKPGMNQEADQFGSSSQQIDYFGKKTVSTCVRSEECHTWFVYDTHPDNLI</sequence>
<reference evidence="1 2" key="1">
    <citation type="submission" date="2017-11" db="EMBL/GenBank/DDBJ databases">
        <title>The genome of Rhizophagus clarus HR1 reveals common genetic basis of auxotrophy among arbuscular mycorrhizal fungi.</title>
        <authorList>
            <person name="Kobayashi Y."/>
        </authorList>
    </citation>
    <scope>NUCLEOTIDE SEQUENCE [LARGE SCALE GENOMIC DNA]</scope>
    <source>
        <strain evidence="1 2">HR1</strain>
    </source>
</reference>
<organism evidence="1 2">
    <name type="scientific">Rhizophagus clarus</name>
    <dbReference type="NCBI Taxonomy" id="94130"/>
    <lineage>
        <taxon>Eukaryota</taxon>
        <taxon>Fungi</taxon>
        <taxon>Fungi incertae sedis</taxon>
        <taxon>Mucoromycota</taxon>
        <taxon>Glomeromycotina</taxon>
        <taxon>Glomeromycetes</taxon>
        <taxon>Glomerales</taxon>
        <taxon>Glomeraceae</taxon>
        <taxon>Rhizophagus</taxon>
    </lineage>
</organism>
<keyword evidence="2" id="KW-1185">Reference proteome</keyword>
<dbReference type="EMBL" id="BEXD01002223">
    <property type="protein sequence ID" value="GBB97499.1"/>
    <property type="molecule type" value="Genomic_DNA"/>
</dbReference>
<proteinExistence type="predicted"/>
<evidence type="ECO:0000313" key="1">
    <source>
        <dbReference type="EMBL" id="GBB97499.1"/>
    </source>
</evidence>
<dbReference type="Proteomes" id="UP000247702">
    <property type="component" value="Unassembled WGS sequence"/>
</dbReference>
<name>A0A2Z6RK07_9GLOM</name>
<accession>A0A2Z6RK07</accession>
<evidence type="ECO:0000313" key="2">
    <source>
        <dbReference type="Proteomes" id="UP000247702"/>
    </source>
</evidence>
<dbReference type="AlphaFoldDB" id="A0A2Z6RK07"/>
<protein>
    <submittedName>
        <fullName evidence="1">Uncharacterized protein</fullName>
    </submittedName>
</protein>
<comment type="caution">
    <text evidence="1">The sequence shown here is derived from an EMBL/GenBank/DDBJ whole genome shotgun (WGS) entry which is preliminary data.</text>
</comment>
<gene>
    <name evidence="1" type="ORF">RclHR1_00030056</name>
</gene>